<evidence type="ECO:0000313" key="4">
    <source>
        <dbReference type="Proteomes" id="UP000593564"/>
    </source>
</evidence>
<dbReference type="EMBL" id="JACBKZ010000009">
    <property type="protein sequence ID" value="KAF5943136.1"/>
    <property type="molecule type" value="Genomic_DNA"/>
</dbReference>
<proteinExistence type="predicted"/>
<evidence type="ECO:0000256" key="2">
    <source>
        <dbReference type="SAM" id="SignalP"/>
    </source>
</evidence>
<dbReference type="Proteomes" id="UP000593564">
    <property type="component" value="Unassembled WGS sequence"/>
</dbReference>
<feature type="chain" id="PRO_5029655416" evidence="2">
    <location>
        <begin position="30"/>
        <end position="207"/>
    </location>
</feature>
<evidence type="ECO:0000256" key="1">
    <source>
        <dbReference type="SAM" id="MobiDB-lite"/>
    </source>
</evidence>
<comment type="caution">
    <text evidence="3">The sequence shown here is derived from an EMBL/GenBank/DDBJ whole genome shotgun (WGS) entry which is preliminary data.</text>
</comment>
<feature type="region of interest" description="Disordered" evidence="1">
    <location>
        <begin position="54"/>
        <end position="79"/>
    </location>
</feature>
<accession>A0A7J7GUG3</accession>
<sequence>MARPRPQVATTIAVLILFLVAQVVSSGEASTIVLRPPHGDSNRHTMFLPLFLSPPPSSSSRNSSPSFGRQIQGSDPLHPNARMPVYDDLCLNGLQMIKLFPSWAKTIKSETIITVGWEGLMFRAANEIGLRRRILFFGGRTFELEESLVDSISRRSLSIVERGQGLRRAVVLVGFEICWLVTKPRMASQEPDMAKKRFPTCNIENES</sequence>
<dbReference type="AlphaFoldDB" id="A0A7J7GUG3"/>
<reference evidence="4" key="1">
    <citation type="journal article" date="2020" name="Nat. Commun.">
        <title>Genome assembly of wild tea tree DASZ reveals pedigree and selection history of tea varieties.</title>
        <authorList>
            <person name="Zhang W."/>
            <person name="Zhang Y."/>
            <person name="Qiu H."/>
            <person name="Guo Y."/>
            <person name="Wan H."/>
            <person name="Zhang X."/>
            <person name="Scossa F."/>
            <person name="Alseekh S."/>
            <person name="Zhang Q."/>
            <person name="Wang P."/>
            <person name="Xu L."/>
            <person name="Schmidt M.H."/>
            <person name="Jia X."/>
            <person name="Li D."/>
            <person name="Zhu A."/>
            <person name="Guo F."/>
            <person name="Chen W."/>
            <person name="Ni D."/>
            <person name="Usadel B."/>
            <person name="Fernie A.R."/>
            <person name="Wen W."/>
        </authorList>
    </citation>
    <scope>NUCLEOTIDE SEQUENCE [LARGE SCALE GENOMIC DNA]</scope>
    <source>
        <strain evidence="4">cv. G240</strain>
    </source>
</reference>
<gene>
    <name evidence="3" type="ORF">HYC85_020778</name>
</gene>
<name>A0A7J7GUG3_CAMSI</name>
<keyword evidence="4" id="KW-1185">Reference proteome</keyword>
<protein>
    <submittedName>
        <fullName evidence="3">Uncharacterized protein</fullName>
    </submittedName>
</protein>
<organism evidence="3 4">
    <name type="scientific">Camellia sinensis</name>
    <name type="common">Tea plant</name>
    <name type="synonym">Thea sinensis</name>
    <dbReference type="NCBI Taxonomy" id="4442"/>
    <lineage>
        <taxon>Eukaryota</taxon>
        <taxon>Viridiplantae</taxon>
        <taxon>Streptophyta</taxon>
        <taxon>Embryophyta</taxon>
        <taxon>Tracheophyta</taxon>
        <taxon>Spermatophyta</taxon>
        <taxon>Magnoliopsida</taxon>
        <taxon>eudicotyledons</taxon>
        <taxon>Gunneridae</taxon>
        <taxon>Pentapetalae</taxon>
        <taxon>asterids</taxon>
        <taxon>Ericales</taxon>
        <taxon>Theaceae</taxon>
        <taxon>Camellia</taxon>
    </lineage>
</organism>
<keyword evidence="2" id="KW-0732">Signal</keyword>
<feature type="signal peptide" evidence="2">
    <location>
        <begin position="1"/>
        <end position="29"/>
    </location>
</feature>
<evidence type="ECO:0000313" key="3">
    <source>
        <dbReference type="EMBL" id="KAF5943136.1"/>
    </source>
</evidence>
<reference evidence="3 4" key="2">
    <citation type="submission" date="2020-07" db="EMBL/GenBank/DDBJ databases">
        <title>Genome assembly of wild tea tree DASZ reveals pedigree and selection history of tea varieties.</title>
        <authorList>
            <person name="Zhang W."/>
        </authorList>
    </citation>
    <scope>NUCLEOTIDE SEQUENCE [LARGE SCALE GENOMIC DNA]</scope>
    <source>
        <strain evidence="4">cv. G240</strain>
        <tissue evidence="3">Leaf</tissue>
    </source>
</reference>
<feature type="compositionally biased region" description="Low complexity" evidence="1">
    <location>
        <begin position="58"/>
        <end position="67"/>
    </location>
</feature>